<keyword evidence="1" id="KW-0175">Coiled coil</keyword>
<evidence type="ECO:0000313" key="3">
    <source>
        <dbReference type="Proteomes" id="UP000018559"/>
    </source>
</evidence>
<gene>
    <name evidence="2" type="ORF">LEQ_0529</name>
</gene>
<sequence length="102" mass="11493">MTLTEIIQRLSEFGRGEATEEQALMDPQSGEVRVVDVKVKANIQLQAMKELMKRYPQSDELLEAQIRKAKAEAEVAERKAKAYGESDLDLNINVGIGEWNDD</sequence>
<comment type="caution">
    <text evidence="2">The sequence shown here is derived from an EMBL/GenBank/DDBJ whole genome shotgun (WGS) entry which is preliminary data.</text>
</comment>
<accession>V7HXX7</accession>
<dbReference type="Proteomes" id="UP000018559">
    <property type="component" value="Unassembled WGS sequence"/>
</dbReference>
<reference evidence="2 3" key="1">
    <citation type="journal article" date="2014" name="Genome Announc.">
        <title>The Genome of the Predominant Equine Lactobacillus Species, Lactobacillus equi, Is Reflective of Its Lifestyle Adaptations to an Herbivorous Host.</title>
        <authorList>
            <person name="O'Donnell M.M."/>
            <person name="Harris H.M."/>
            <person name="O'Toole P.W."/>
            <person name="Ross R.P."/>
        </authorList>
    </citation>
    <scope>NUCLEOTIDE SEQUENCE [LARGE SCALE GENOMIC DNA]</scope>
    <source>
        <strain evidence="2 3">DPC 6820</strain>
    </source>
</reference>
<evidence type="ECO:0000313" key="2">
    <source>
        <dbReference type="EMBL" id="ETA74150.1"/>
    </source>
</evidence>
<organism evidence="2 3">
    <name type="scientific">Ligilactobacillus equi DPC 6820</name>
    <dbReference type="NCBI Taxonomy" id="1392007"/>
    <lineage>
        <taxon>Bacteria</taxon>
        <taxon>Bacillati</taxon>
        <taxon>Bacillota</taxon>
        <taxon>Bacilli</taxon>
        <taxon>Lactobacillales</taxon>
        <taxon>Lactobacillaceae</taxon>
        <taxon>Ligilactobacillus</taxon>
    </lineage>
</organism>
<protein>
    <submittedName>
        <fullName evidence="2">Phage terminase small subunit</fullName>
    </submittedName>
</protein>
<dbReference type="PATRIC" id="fig|1392007.3.peg.1036"/>
<dbReference type="EMBL" id="AWWH01000114">
    <property type="protein sequence ID" value="ETA74150.1"/>
    <property type="molecule type" value="Genomic_DNA"/>
</dbReference>
<feature type="coiled-coil region" evidence="1">
    <location>
        <begin position="59"/>
        <end position="86"/>
    </location>
</feature>
<evidence type="ECO:0000256" key="1">
    <source>
        <dbReference type="SAM" id="Coils"/>
    </source>
</evidence>
<keyword evidence="3" id="KW-1185">Reference proteome</keyword>
<dbReference type="AlphaFoldDB" id="V7HXX7"/>
<dbReference type="Gene3D" id="6.10.140.2160">
    <property type="match status" value="1"/>
</dbReference>
<proteinExistence type="predicted"/>
<name>V7HXX7_9LACO</name>